<gene>
    <name evidence="10 12" type="primary">thoc-2</name>
    <name evidence="12" type="ORF">C16A3.8</name>
    <name evidence="10" type="ORF">CELE_C16A3.8</name>
</gene>
<dbReference type="PIR" id="G88480">
    <property type="entry name" value="G88480"/>
</dbReference>
<dbReference type="GO" id="GO:0000445">
    <property type="term" value="C:THO complex part of transcription export complex"/>
    <property type="evidence" value="ECO:0000318"/>
    <property type="project" value="GO_Central"/>
</dbReference>
<dbReference type="UCSC" id="C16A3.8">
    <property type="organism name" value="c. elegans"/>
</dbReference>
<feature type="compositionally biased region" description="Basic and acidic residues" evidence="6">
    <location>
        <begin position="1419"/>
        <end position="1430"/>
    </location>
</feature>
<evidence type="ECO:0007829" key="13">
    <source>
        <dbReference type="PeptideAtlas" id="Q18033"/>
    </source>
</evidence>
<dbReference type="PeptideAtlas" id="Q18033"/>
<dbReference type="PANTHER" id="PTHR21597:SF0">
    <property type="entry name" value="THO COMPLEX SUBUNIT 2"/>
    <property type="match status" value="1"/>
</dbReference>
<dbReference type="GO" id="GO:0006397">
    <property type="term" value="P:mRNA processing"/>
    <property type="evidence" value="ECO:0007669"/>
    <property type="project" value="InterPro"/>
</dbReference>
<dbReference type="FunCoup" id="Q18033">
    <property type="interactions" value="3226"/>
</dbReference>
<comment type="similarity">
    <text evidence="2">Belongs to the THOC2 family.</text>
</comment>
<dbReference type="Pfam" id="PF11262">
    <property type="entry name" value="Tho2"/>
    <property type="match status" value="1"/>
</dbReference>
<keyword evidence="11" id="KW-1185">Reference proteome</keyword>
<feature type="compositionally biased region" description="Basic and acidic residues" evidence="6">
    <location>
        <begin position="1269"/>
        <end position="1298"/>
    </location>
</feature>
<protein>
    <recommendedName>
        <fullName evidence="3">THO complex subunit 2</fullName>
    </recommendedName>
</protein>
<dbReference type="Reactome" id="R-CEL-73856">
    <property type="pathway name" value="RNA Polymerase II Transcription Termination"/>
</dbReference>
<dbReference type="InterPro" id="IPR021726">
    <property type="entry name" value="THO_THOC2_N"/>
</dbReference>
<dbReference type="InterPro" id="IPR040007">
    <property type="entry name" value="Tho2"/>
</dbReference>
<comment type="subunit">
    <text evidence="5">Component of the THO subcomplex, which is composed of THOC1, THOC2, THOC3, THOC5, THOC6 and THOC7. The THO subcomplex interacts with DDX39B to form the THO-DDX39B complex which multimerizes into a 28-subunit tetrameric assembly. Component of the transcription/export (TREX) complex at least composed of ALYREF/THOC4, DDX39B, SARNP/CIP29, CHTOP and the THO subcomplex; in the complex interacts with THOC1, THOC3, THOC5, THOC7 and DDX39B. TREX seems to have a dynamic structure involving ATP-dependent remodeling. Interacts with POLDIP3 and ZC3H11A.</text>
</comment>
<dbReference type="STRING" id="6239.C16A3.8.1"/>
<feature type="compositionally biased region" description="Basic and acidic residues" evidence="6">
    <location>
        <begin position="1396"/>
        <end position="1413"/>
    </location>
</feature>
<dbReference type="PhylomeDB" id="Q18033"/>
<dbReference type="EMBL" id="BX284603">
    <property type="protein sequence ID" value="CCD63228.2"/>
    <property type="molecule type" value="Genomic_DNA"/>
</dbReference>
<dbReference type="DIP" id="DIP-25071N"/>
<evidence type="ECO:0000313" key="12">
    <source>
        <dbReference type="WormBase" id="C16A3.8"/>
    </source>
</evidence>
<dbReference type="HOGENOM" id="CLU_000511_5_1_1"/>
<dbReference type="Bgee" id="WBGene00015813">
    <property type="expression patterns" value="Expressed in germ line (C elegans) and 4 other cell types or tissues"/>
</dbReference>
<feature type="domain" description="THO complex subunit 2 N-terminal" evidence="9">
    <location>
        <begin position="25"/>
        <end position="384"/>
    </location>
</feature>
<evidence type="ECO:0000256" key="6">
    <source>
        <dbReference type="SAM" id="MobiDB-lite"/>
    </source>
</evidence>
<evidence type="ECO:0000256" key="4">
    <source>
        <dbReference type="ARBA" id="ARBA00023242"/>
    </source>
</evidence>
<name>Q18033_CAEEL</name>
<organism evidence="10 11">
    <name type="scientific">Caenorhabditis elegans</name>
    <dbReference type="NCBI Taxonomy" id="6239"/>
    <lineage>
        <taxon>Eukaryota</taxon>
        <taxon>Metazoa</taxon>
        <taxon>Ecdysozoa</taxon>
        <taxon>Nematoda</taxon>
        <taxon>Chromadorea</taxon>
        <taxon>Rhabditida</taxon>
        <taxon>Rhabditina</taxon>
        <taxon>Rhabditomorpha</taxon>
        <taxon>Rhabditoidea</taxon>
        <taxon>Rhabditidae</taxon>
        <taxon>Peloderinae</taxon>
        <taxon>Caenorhabditis</taxon>
    </lineage>
</organism>
<dbReference type="RefSeq" id="NP_498392.2">
    <property type="nucleotide sequence ID" value="NM_065991.8"/>
</dbReference>
<dbReference type="Reactome" id="R-CEL-72187">
    <property type="pathway name" value="mRNA 3'-end processing"/>
</dbReference>
<accession>Q18033</accession>
<dbReference type="OMA" id="QERWTCI"/>
<evidence type="ECO:0000313" key="11">
    <source>
        <dbReference type="Proteomes" id="UP000001940"/>
    </source>
</evidence>
<dbReference type="InParanoid" id="Q18033"/>
<dbReference type="AlphaFoldDB" id="Q18033"/>
<dbReference type="Pfam" id="PF16134">
    <property type="entry name" value="THOC2_N"/>
    <property type="match status" value="2"/>
</dbReference>
<evidence type="ECO:0000259" key="8">
    <source>
        <dbReference type="Pfam" id="PF11732"/>
    </source>
</evidence>
<feature type="compositionally biased region" description="Basic and acidic residues" evidence="6">
    <location>
        <begin position="1305"/>
        <end position="1359"/>
    </location>
</feature>
<dbReference type="eggNOG" id="KOG1874">
    <property type="taxonomic scope" value="Eukaryota"/>
</dbReference>
<feature type="compositionally biased region" description="Basic and acidic residues" evidence="6">
    <location>
        <begin position="1242"/>
        <end position="1257"/>
    </location>
</feature>
<evidence type="ECO:0000256" key="3">
    <source>
        <dbReference type="ARBA" id="ARBA00019596"/>
    </source>
</evidence>
<dbReference type="GO" id="GO:0003729">
    <property type="term" value="F:mRNA binding"/>
    <property type="evidence" value="ECO:0000318"/>
    <property type="project" value="GO_Central"/>
</dbReference>
<comment type="subcellular location">
    <subcellularLocation>
        <location evidence="1">Nucleus</location>
    </subcellularLocation>
</comment>
<feature type="domain" description="THO complex subunit 2 N-terminal" evidence="9">
    <location>
        <begin position="405"/>
        <end position="547"/>
    </location>
</feature>
<feature type="compositionally biased region" description="Basic and acidic residues" evidence="6">
    <location>
        <begin position="1207"/>
        <end position="1231"/>
    </location>
</feature>
<dbReference type="Reactome" id="R-CEL-159236">
    <property type="pathway name" value="Transport of Mature mRNA derived from an Intron-Containing Transcript"/>
</dbReference>
<evidence type="ECO:0000256" key="2">
    <source>
        <dbReference type="ARBA" id="ARBA00007857"/>
    </source>
</evidence>
<feature type="region of interest" description="Disordered" evidence="6">
    <location>
        <begin position="1158"/>
        <end position="1437"/>
    </location>
</feature>
<evidence type="ECO:0000313" key="10">
    <source>
        <dbReference type="EMBL" id="CCD63228.2"/>
    </source>
</evidence>
<evidence type="ECO:0000259" key="9">
    <source>
        <dbReference type="Pfam" id="PF16134"/>
    </source>
</evidence>
<feature type="domain" description="THO complex subunitTHOC2 C-terminal" evidence="7">
    <location>
        <begin position="863"/>
        <end position="1142"/>
    </location>
</feature>
<feature type="compositionally biased region" description="Basic and acidic residues" evidence="6">
    <location>
        <begin position="1369"/>
        <end position="1383"/>
    </location>
</feature>
<keyword evidence="4" id="KW-0539">Nucleus</keyword>
<dbReference type="KEGG" id="cel:CELE_C16A3.8"/>
<dbReference type="InterPro" id="IPR021418">
    <property type="entry name" value="THO_THOC2_C"/>
</dbReference>
<dbReference type="GeneID" id="175900"/>
<dbReference type="AGR" id="WB:WBGene00015813"/>
<dbReference type="IntAct" id="Q18033">
    <property type="interactions" value="2"/>
</dbReference>
<evidence type="ECO:0000259" key="7">
    <source>
        <dbReference type="Pfam" id="PF11262"/>
    </source>
</evidence>
<evidence type="ECO:0000256" key="1">
    <source>
        <dbReference type="ARBA" id="ARBA00004123"/>
    </source>
</evidence>
<dbReference type="GO" id="GO:0000347">
    <property type="term" value="C:THO complex"/>
    <property type="evidence" value="ECO:0000250"/>
    <property type="project" value="WormBase"/>
</dbReference>
<dbReference type="InterPro" id="IPR032302">
    <property type="entry name" value="THOC2_N"/>
</dbReference>
<feature type="domain" description="THO complex subunitTHOC2 N-terminal" evidence="8">
    <location>
        <begin position="549"/>
        <end position="623"/>
    </location>
</feature>
<evidence type="ECO:0000256" key="5">
    <source>
        <dbReference type="ARBA" id="ARBA00047033"/>
    </source>
</evidence>
<sequence length="1437" mass="164330">MNDFETLTQLCLDIVHMKITPMKAYERILTEKKDRDAISSELIDVLVLTEPESEFADNASTSKENFESFVNLLTNTIIPEEILRLELDCFKKDDHSKALIRLKTKVYFKQAKFNLFREESEGYSKLVTELMEAAESSANENEHAKILKHRVLSLIGQFNLDPNRVTDVILEVFENFPRQKLLFIALLKEIDVVRDYLCALLGFKFTFYQSDKKKKTPYSLYVLTASLIQHEMIDMMKILGYMIPKAEAIKEGHRSRMQNAQERASKAETISTASMPIMDSRGFDENGIGGNATTQTISFTTVIQLQEDEDIKLSEGFNEEYVLSSNQKLGLTCALLESGNWKQAQMLIDRLPEYYAVQASPRLCRALCKIIEKSINDFYKKNCSLNLFGDLIKSTKPVLDDMGNGLRPIESWEDLGKLSSVLAYLGPRIAFRASTNIKIVRLLTAYYRKVDKDLLPKDDKLNQNFVEVVSECLLPSLTLSETNVALSEEIWQLLELFPYSWRYWMYSKWNLETSRHPEMHIMKGKIHGRTKYVLKRLSKETVKMMGRQLGKLCHIHPSTVLSYLLSQVQTFDNFIGPVVDSLRYLTSLEFDVLTYCIISQLADPSKQALKSTDATISPWLQALGTLVGSLYRRYPLELNGMLDYVLNQLKLCKSYDMLLLREIIQNMSWIESISGATKEQIEALGGGDLLKQEAGGYSTATKNRKAAQRLRDALLKGDLAVGLAISVAQQKEHIVYNESSTLPLKLVGKMVDQCSDTFQQLVSFLSVYLKNDDFSKRVPTVRELLSDYSLGMEATMCLARPIFFSRISDHYDAAKKISKAAVEDGQKTRLDTQQKTEMFTSALESQVEMLMDELKASEPGMEENIPVKFFAVFWMLTMYDIEVPTAAYERTLDALKKQSREDSHGKAKKTDKQLESKLREEQKRQIEHVERCKVWLLNKKDSLIDEQFHNSVLEALIQQCLLPRAIFSELDAVFCGQFFMMLHEMRTPFFPSVLIIDRLFENIIPLIAGLTENEANSLACFFEILLCTVQRWHSEKEVFEKECAGFPGMITKQAIEYQTFRKLCYRWQIRFTAMFKTVFTKDDADYVLIRNSLIMMTKLTSGFPVISHAVATMETAVTKLKDREKGKRDDLSLKAASYVGKLKMRTVKIYAQNSDYAPVPNKKVSVGAEKPKKKEKVVDEKDKADGEPVDKKIKVDSKKNGTTSSEKVVKDDEVHQNGSETEKKATVDNKERKKRPGKSSHGSKESKKEPTTEDGEVKTPSPPPAKKTRIVDRLKRSDEPSKKDEKESPKDTESEKGEGKKRRERSKDKETGKEKRLEKDNKEREKDKERKRENGENQKEQKILKDQKQKSKPSDEKLEVAGPALPDPVPKKDDKKGSRKAIEFDLEEPSKSTSSSRKDRKDDRKEKKEELPKASRIAEPARDAGKSGRDRGHRTFR</sequence>
<dbReference type="GO" id="GO:0006406">
    <property type="term" value="P:mRNA export from nucleus"/>
    <property type="evidence" value="ECO:0000318"/>
    <property type="project" value="GO_Central"/>
</dbReference>
<dbReference type="PaxDb" id="6239-C16A3.8.1"/>
<dbReference type="SMR" id="Q18033"/>
<dbReference type="Proteomes" id="UP000001940">
    <property type="component" value="Chromosome III"/>
</dbReference>
<feature type="compositionally biased region" description="Basic and acidic residues" evidence="6">
    <location>
        <begin position="1169"/>
        <end position="1199"/>
    </location>
</feature>
<dbReference type="WormBase" id="C16A3.8">
    <property type="protein sequence ID" value="CE47895"/>
    <property type="gene ID" value="WBGene00015813"/>
    <property type="gene designation" value="thoc-2"/>
</dbReference>
<proteinExistence type="evidence at protein level"/>
<dbReference type="PANTHER" id="PTHR21597">
    <property type="entry name" value="THO2 PROTEIN"/>
    <property type="match status" value="1"/>
</dbReference>
<dbReference type="CTD" id="175900"/>
<dbReference type="OrthoDB" id="29024at2759"/>
<reference evidence="10 11" key="1">
    <citation type="journal article" date="1998" name="Science">
        <title>Genome sequence of the nematode C. elegans: a platform for investigating biology.</title>
        <authorList>
            <consortium name="The C. elegans sequencing consortium"/>
            <person name="Sulson J.E."/>
            <person name="Waterston R."/>
        </authorList>
    </citation>
    <scope>NUCLEOTIDE SEQUENCE [LARGE SCALE GENOMIC DNA]</scope>
    <source>
        <strain evidence="10 11">Bristol N2</strain>
    </source>
</reference>
<dbReference type="Pfam" id="PF11732">
    <property type="entry name" value="Thoc2"/>
    <property type="match status" value="1"/>
</dbReference>
<keyword evidence="13" id="KW-1267">Proteomics identification</keyword>